<protein>
    <submittedName>
        <fullName evidence="1">Uncharacterized protein</fullName>
    </submittedName>
</protein>
<dbReference type="EMBL" id="CM034395">
    <property type="protein sequence ID" value="KAJ0178818.1"/>
    <property type="molecule type" value="Genomic_DNA"/>
</dbReference>
<evidence type="ECO:0000313" key="2">
    <source>
        <dbReference type="Proteomes" id="UP000824533"/>
    </source>
</evidence>
<accession>A0ACC1D4K0</accession>
<proteinExistence type="predicted"/>
<evidence type="ECO:0000313" key="1">
    <source>
        <dbReference type="EMBL" id="KAJ0178818.1"/>
    </source>
</evidence>
<gene>
    <name evidence="1" type="ORF">K1T71_005593</name>
</gene>
<name>A0ACC1D4K0_9NEOP</name>
<keyword evidence="2" id="KW-1185">Reference proteome</keyword>
<comment type="caution">
    <text evidence="1">The sequence shown here is derived from an EMBL/GenBank/DDBJ whole genome shotgun (WGS) entry which is preliminary data.</text>
</comment>
<sequence>MDSTVQDDEYLNTNDGVGSWVDCCEMLKSKDMIPNNSVMTRSEGNEHQIFPRRDEEIEDMDLESISRADKRSRENSREEVWTTVTRKGKRFAGGSHNQDSSANPVDTTEVSITSEKILPKQFKLAKLFQEENIQHVIKIKYVNPYKVLVQFSKEDSAYKLIESQSFKEKGLKCQATFELAHTYGVIKDIDIDVTEEDILNNFKSDKEIIGVKRLKRRNHVSGKWEPSECVRVCFEGSALPKYSYIFRSLTTVHTYIYPITQCSRCWRFGHTMKTCPSAKFICPKCSDFHANCETTDFKCQNCSGRHMALSRICPVYKKEKRIRELMSEFNCSYKKALMIFVPPEPSPICNEEPTNRFSAYQQDEYETNLQKVTTYADVLKSTNIKAAQKEGQKKKDNKKQKRKSKRQQENADLNTIWESSSGDLDTVNEPFEESMKGNRERSTHYLKLLEQLKEKILDKKLTFGLKIKECAKIVFDWIKSTLMQYLTQLPFLSYIKSWITDSDIQESI</sequence>
<dbReference type="Proteomes" id="UP000824533">
    <property type="component" value="Linkage Group LG09"/>
</dbReference>
<organism evidence="1 2">
    <name type="scientific">Dendrolimus kikuchii</name>
    <dbReference type="NCBI Taxonomy" id="765133"/>
    <lineage>
        <taxon>Eukaryota</taxon>
        <taxon>Metazoa</taxon>
        <taxon>Ecdysozoa</taxon>
        <taxon>Arthropoda</taxon>
        <taxon>Hexapoda</taxon>
        <taxon>Insecta</taxon>
        <taxon>Pterygota</taxon>
        <taxon>Neoptera</taxon>
        <taxon>Endopterygota</taxon>
        <taxon>Lepidoptera</taxon>
        <taxon>Glossata</taxon>
        <taxon>Ditrysia</taxon>
        <taxon>Bombycoidea</taxon>
        <taxon>Lasiocampidae</taxon>
        <taxon>Dendrolimus</taxon>
    </lineage>
</organism>
<reference evidence="1 2" key="1">
    <citation type="journal article" date="2021" name="Front. Genet.">
        <title>Chromosome-Level Genome Assembly Reveals Significant Gene Expansion in the Toll and IMD Signaling Pathways of Dendrolimus kikuchii.</title>
        <authorList>
            <person name="Zhou J."/>
            <person name="Wu P."/>
            <person name="Xiong Z."/>
            <person name="Liu N."/>
            <person name="Zhao N."/>
            <person name="Ji M."/>
            <person name="Qiu Y."/>
            <person name="Yang B."/>
        </authorList>
    </citation>
    <scope>NUCLEOTIDE SEQUENCE [LARGE SCALE GENOMIC DNA]</scope>
    <source>
        <strain evidence="1">Ann1</strain>
    </source>
</reference>